<protein>
    <submittedName>
        <fullName evidence="3">UDENN domain-containing protein</fullName>
    </submittedName>
</protein>
<evidence type="ECO:0000313" key="1">
    <source>
        <dbReference type="EMBL" id="VDM61077.1"/>
    </source>
</evidence>
<accession>A0A0R3PUC6</accession>
<keyword evidence="2" id="KW-1185">Reference proteome</keyword>
<sequence length="120" mass="13833">MGHLIGREYFFISLKLQQGRRFSPIIQTELMRNIVITMHDVWSFIDGWNVTYEIENVNGQDNMTTRSVRAANVLSSGELDDFMHCNAEPFFLVWFHPGQTLADHCVISILQKALALDEKC</sequence>
<evidence type="ECO:0000313" key="3">
    <source>
        <dbReference type="WBParaSite" id="ACOC_0000949101-mRNA-1"/>
    </source>
</evidence>
<proteinExistence type="predicted"/>
<reference evidence="1 2" key="2">
    <citation type="submission" date="2018-11" db="EMBL/GenBank/DDBJ databases">
        <authorList>
            <consortium name="Pathogen Informatics"/>
        </authorList>
    </citation>
    <scope>NUCLEOTIDE SEQUENCE [LARGE SCALE GENOMIC DNA]</scope>
    <source>
        <strain evidence="1 2">Costa Rica</strain>
    </source>
</reference>
<evidence type="ECO:0000313" key="2">
    <source>
        <dbReference type="Proteomes" id="UP000267027"/>
    </source>
</evidence>
<name>A0A0R3PUC6_ANGCS</name>
<dbReference type="AlphaFoldDB" id="A0A0R3PUC6"/>
<dbReference type="EMBL" id="UYYA01004306">
    <property type="protein sequence ID" value="VDM61077.1"/>
    <property type="molecule type" value="Genomic_DNA"/>
</dbReference>
<organism evidence="3">
    <name type="scientific">Angiostrongylus costaricensis</name>
    <name type="common">Nematode worm</name>
    <dbReference type="NCBI Taxonomy" id="334426"/>
    <lineage>
        <taxon>Eukaryota</taxon>
        <taxon>Metazoa</taxon>
        <taxon>Ecdysozoa</taxon>
        <taxon>Nematoda</taxon>
        <taxon>Chromadorea</taxon>
        <taxon>Rhabditida</taxon>
        <taxon>Rhabditina</taxon>
        <taxon>Rhabditomorpha</taxon>
        <taxon>Strongyloidea</taxon>
        <taxon>Metastrongylidae</taxon>
        <taxon>Angiostrongylus</taxon>
    </lineage>
</organism>
<dbReference type="Proteomes" id="UP000267027">
    <property type="component" value="Unassembled WGS sequence"/>
</dbReference>
<reference evidence="3" key="1">
    <citation type="submission" date="2017-02" db="UniProtKB">
        <authorList>
            <consortium name="WormBaseParasite"/>
        </authorList>
    </citation>
    <scope>IDENTIFICATION</scope>
</reference>
<gene>
    <name evidence="1" type="ORF">ACOC_LOCUS9492</name>
</gene>
<dbReference type="WBParaSite" id="ACOC_0000949101-mRNA-1">
    <property type="protein sequence ID" value="ACOC_0000949101-mRNA-1"/>
    <property type="gene ID" value="ACOC_0000949101"/>
</dbReference>